<dbReference type="Proteomes" id="UP000092460">
    <property type="component" value="Unassembled WGS sequence"/>
</dbReference>
<proteinExistence type="predicted"/>
<organism evidence="1 2">
    <name type="scientific">Glossina palpalis gambiensis</name>
    <dbReference type="NCBI Taxonomy" id="67801"/>
    <lineage>
        <taxon>Eukaryota</taxon>
        <taxon>Metazoa</taxon>
        <taxon>Ecdysozoa</taxon>
        <taxon>Arthropoda</taxon>
        <taxon>Hexapoda</taxon>
        <taxon>Insecta</taxon>
        <taxon>Pterygota</taxon>
        <taxon>Neoptera</taxon>
        <taxon>Endopterygota</taxon>
        <taxon>Diptera</taxon>
        <taxon>Brachycera</taxon>
        <taxon>Muscomorpha</taxon>
        <taxon>Hippoboscoidea</taxon>
        <taxon>Glossinidae</taxon>
        <taxon>Glossina</taxon>
    </lineage>
</organism>
<sequence>MNHSLRLMKLRLGKQRGSTIQINVKLLTSLHSFVQNIELICAVGDDCIEFCDELLVIIIILRLLGKGISKFSMESRNCVALSLSTLSRMSSKAVRGTKLTLLKTLAPSEEVLSTEVELFFAKVGRVPTVTTLELLDIQGVTEIPEELTVVPNDEDILCCRHKDLRRSAVTLFIFGLTSMSGDRSSDSVNVLLT</sequence>
<dbReference type="VEuPathDB" id="VectorBase:GPPI020589"/>
<dbReference type="AlphaFoldDB" id="A0A1B0B6N6"/>
<reference evidence="2" key="1">
    <citation type="submission" date="2015-01" db="EMBL/GenBank/DDBJ databases">
        <authorList>
            <person name="Aksoy S."/>
            <person name="Warren W."/>
            <person name="Wilson R.K."/>
        </authorList>
    </citation>
    <scope>NUCLEOTIDE SEQUENCE [LARGE SCALE GENOMIC DNA]</scope>
    <source>
        <strain evidence="2">IAEA</strain>
    </source>
</reference>
<keyword evidence="2" id="KW-1185">Reference proteome</keyword>
<name>A0A1B0B6N6_9MUSC</name>
<reference evidence="1" key="2">
    <citation type="submission" date="2020-05" db="UniProtKB">
        <authorList>
            <consortium name="EnsemblMetazoa"/>
        </authorList>
    </citation>
    <scope>IDENTIFICATION</scope>
    <source>
        <strain evidence="1">IAEA</strain>
    </source>
</reference>
<dbReference type="EnsemblMetazoa" id="GPPI020589-RA">
    <property type="protein sequence ID" value="GPPI020589-PA"/>
    <property type="gene ID" value="GPPI020589"/>
</dbReference>
<evidence type="ECO:0000313" key="1">
    <source>
        <dbReference type="EnsemblMetazoa" id="GPPI020589-PA"/>
    </source>
</evidence>
<dbReference type="EMBL" id="JXJN01009178">
    <property type="status" value="NOT_ANNOTATED_CDS"/>
    <property type="molecule type" value="Genomic_DNA"/>
</dbReference>
<protein>
    <submittedName>
        <fullName evidence="1">Uncharacterized protein</fullName>
    </submittedName>
</protein>
<evidence type="ECO:0000313" key="2">
    <source>
        <dbReference type="Proteomes" id="UP000092460"/>
    </source>
</evidence>
<accession>A0A1B0B6N6</accession>